<protein>
    <submittedName>
        <fullName evidence="1">Uncharacterized protein</fullName>
    </submittedName>
</protein>
<organism evidence="1 2">
    <name type="scientific">Cronobacter phage vB_CsaP_009</name>
    <dbReference type="NCBI Taxonomy" id="2699738"/>
    <lineage>
        <taxon>Viruses</taxon>
        <taxon>Duplodnaviria</taxon>
        <taxon>Heunggongvirae</taxon>
        <taxon>Uroviricota</taxon>
        <taxon>Caudoviricetes</taxon>
        <taxon>Grimontviridae</taxon>
        <taxon>Privateervirus</taxon>
        <taxon>Privateervirus pv009</taxon>
    </lineage>
</organism>
<reference evidence="1 2" key="1">
    <citation type="submission" date="2020-01" db="EMBL/GenBank/DDBJ databases">
        <title>Isolation, characterization and genomic analysis of a lytic bacteriophage vB_CsaP_009 infecting Cronobacter.</title>
        <authorList>
            <person name="Soleimani-Delfan A."/>
            <person name="Shahin K."/>
            <person name="Barazandeh M."/>
            <person name="Komijani M."/>
        </authorList>
    </citation>
    <scope>NUCLEOTIDE SEQUENCE [LARGE SCALE GENOMIC DNA]</scope>
</reference>
<evidence type="ECO:0000313" key="1">
    <source>
        <dbReference type="EMBL" id="BBU72678.1"/>
    </source>
</evidence>
<keyword evidence="2" id="KW-1185">Reference proteome</keyword>
<dbReference type="Proteomes" id="UP000479051">
    <property type="component" value="Segment"/>
</dbReference>
<dbReference type="KEGG" id="vg:55603466"/>
<dbReference type="GeneID" id="55603466"/>
<accession>A0A679FBT3</accession>
<name>A0A679FBT3_9CAUD</name>
<proteinExistence type="predicted"/>
<evidence type="ECO:0000313" key="2">
    <source>
        <dbReference type="Proteomes" id="UP000479051"/>
    </source>
</evidence>
<dbReference type="EMBL" id="LC519601">
    <property type="protein sequence ID" value="BBU72678.1"/>
    <property type="molecule type" value="Genomic_DNA"/>
</dbReference>
<sequence length="77" mass="9005">MRSKMNIEITEKGRKFVKFCDLNFGDTFQFKGNIYLKIKDVVEDNINSVNLSENRLAMFHPTNTHVEKVKTTVLVIR</sequence>
<dbReference type="RefSeq" id="YP_009833411.1">
    <property type="nucleotide sequence ID" value="NC_048664.1"/>
</dbReference>